<reference evidence="4 5" key="1">
    <citation type="submission" date="2017-11" db="EMBL/GenBank/DDBJ databases">
        <title>De novo assembly and phasing of dikaryotic genomes from two isolates of Puccinia coronata f. sp. avenae, the causal agent of oat crown rust.</title>
        <authorList>
            <person name="Miller M.E."/>
            <person name="Zhang Y."/>
            <person name="Omidvar V."/>
            <person name="Sperschneider J."/>
            <person name="Schwessinger B."/>
            <person name="Raley C."/>
            <person name="Palmer J.M."/>
            <person name="Garnica D."/>
            <person name="Upadhyaya N."/>
            <person name="Rathjen J."/>
            <person name="Taylor J.M."/>
            <person name="Park R.F."/>
            <person name="Dodds P.N."/>
            <person name="Hirsch C.D."/>
            <person name="Kianian S.F."/>
            <person name="Figueroa M."/>
        </authorList>
    </citation>
    <scope>NUCLEOTIDE SEQUENCE [LARGE SCALE GENOMIC DNA]</scope>
    <source>
        <strain evidence="3">12NC29</strain>
        <strain evidence="2">12SD80</strain>
    </source>
</reference>
<feature type="chain" id="PRO_5015083828" description="Secreted protein" evidence="1">
    <location>
        <begin position="25"/>
        <end position="120"/>
    </location>
</feature>
<feature type="signal peptide" evidence="1">
    <location>
        <begin position="1"/>
        <end position="24"/>
    </location>
</feature>
<accession>A0A2N5UAT8</accession>
<name>A0A2N5UAT8_9BASI</name>
<dbReference type="EMBL" id="PGCJ01000201">
    <property type="protein sequence ID" value="PLW38882.1"/>
    <property type="molecule type" value="Genomic_DNA"/>
</dbReference>
<organism evidence="2 5">
    <name type="scientific">Puccinia coronata f. sp. avenae</name>
    <dbReference type="NCBI Taxonomy" id="200324"/>
    <lineage>
        <taxon>Eukaryota</taxon>
        <taxon>Fungi</taxon>
        <taxon>Dikarya</taxon>
        <taxon>Basidiomycota</taxon>
        <taxon>Pucciniomycotina</taxon>
        <taxon>Pucciniomycetes</taxon>
        <taxon>Pucciniales</taxon>
        <taxon>Pucciniaceae</taxon>
        <taxon>Puccinia</taxon>
    </lineage>
</organism>
<dbReference type="Proteomes" id="UP000235392">
    <property type="component" value="Unassembled WGS sequence"/>
</dbReference>
<evidence type="ECO:0000313" key="4">
    <source>
        <dbReference type="Proteomes" id="UP000235388"/>
    </source>
</evidence>
<dbReference type="Proteomes" id="UP000235388">
    <property type="component" value="Unassembled WGS sequence"/>
</dbReference>
<dbReference type="AlphaFoldDB" id="A0A2N5UAT8"/>
<evidence type="ECO:0000313" key="2">
    <source>
        <dbReference type="EMBL" id="PLW34857.1"/>
    </source>
</evidence>
<evidence type="ECO:0008006" key="6">
    <source>
        <dbReference type="Google" id="ProtNLM"/>
    </source>
</evidence>
<evidence type="ECO:0000256" key="1">
    <source>
        <dbReference type="SAM" id="SignalP"/>
    </source>
</evidence>
<keyword evidence="4" id="KW-1185">Reference proteome</keyword>
<gene>
    <name evidence="3" type="ORF">PCANC_15891</name>
    <name evidence="2" type="ORF">PCASD_15053</name>
</gene>
<sequence>MRSVALSAVYVSIMIFQLAKLTRAPNWFSSSKTASDARATRRGDSALSSGHATQLYWTPALRYPEVSDELNKHASGIFSLSPADHSPSTIELLAGHHSLAEPELTQVIDVCECNSYAPPH</sequence>
<keyword evidence="1" id="KW-0732">Signal</keyword>
<comment type="caution">
    <text evidence="2">The sequence shown here is derived from an EMBL/GenBank/DDBJ whole genome shotgun (WGS) entry which is preliminary data.</text>
</comment>
<protein>
    <recommendedName>
        <fullName evidence="6">Secreted protein</fullName>
    </recommendedName>
</protein>
<proteinExistence type="predicted"/>
<dbReference type="EMBL" id="PGCI01000189">
    <property type="protein sequence ID" value="PLW34857.1"/>
    <property type="molecule type" value="Genomic_DNA"/>
</dbReference>
<evidence type="ECO:0000313" key="5">
    <source>
        <dbReference type="Proteomes" id="UP000235392"/>
    </source>
</evidence>
<evidence type="ECO:0000313" key="3">
    <source>
        <dbReference type="EMBL" id="PLW38882.1"/>
    </source>
</evidence>